<proteinExistence type="predicted"/>
<evidence type="ECO:0000313" key="2">
    <source>
        <dbReference type="WBParaSite" id="JU765_v2.g8016.t1"/>
    </source>
</evidence>
<evidence type="ECO:0000313" key="1">
    <source>
        <dbReference type="Proteomes" id="UP000887576"/>
    </source>
</evidence>
<dbReference type="Proteomes" id="UP000887576">
    <property type="component" value="Unplaced"/>
</dbReference>
<reference evidence="2" key="1">
    <citation type="submission" date="2022-11" db="UniProtKB">
        <authorList>
            <consortium name="WormBaseParasite"/>
        </authorList>
    </citation>
    <scope>IDENTIFICATION</scope>
</reference>
<sequence>MANFNKQFILLNFFFTVTVNVVATETGLEDGSLEQEELYFHDGNINTPENEATPHPHQPEGNGTDGRNFIFHF</sequence>
<protein>
    <submittedName>
        <fullName evidence="2">Uncharacterized protein</fullName>
    </submittedName>
</protein>
<organism evidence="1 2">
    <name type="scientific">Panagrolaimus sp. JU765</name>
    <dbReference type="NCBI Taxonomy" id="591449"/>
    <lineage>
        <taxon>Eukaryota</taxon>
        <taxon>Metazoa</taxon>
        <taxon>Ecdysozoa</taxon>
        <taxon>Nematoda</taxon>
        <taxon>Chromadorea</taxon>
        <taxon>Rhabditida</taxon>
        <taxon>Tylenchina</taxon>
        <taxon>Panagrolaimomorpha</taxon>
        <taxon>Panagrolaimoidea</taxon>
        <taxon>Panagrolaimidae</taxon>
        <taxon>Panagrolaimus</taxon>
    </lineage>
</organism>
<name>A0AC34RL93_9BILA</name>
<dbReference type="WBParaSite" id="JU765_v2.g8016.t1">
    <property type="protein sequence ID" value="JU765_v2.g8016.t1"/>
    <property type="gene ID" value="JU765_v2.g8016"/>
</dbReference>
<accession>A0AC34RL93</accession>